<evidence type="ECO:0000256" key="1">
    <source>
        <dbReference type="ARBA" id="ARBA00022723"/>
    </source>
</evidence>
<dbReference type="InterPro" id="IPR011330">
    <property type="entry name" value="Glyco_hydro/deAcase_b/a-brl"/>
</dbReference>
<evidence type="ECO:0000313" key="6">
    <source>
        <dbReference type="Proteomes" id="UP001500851"/>
    </source>
</evidence>
<protein>
    <recommendedName>
        <fullName evidence="4">NodB homology domain-containing protein</fullName>
    </recommendedName>
</protein>
<feature type="chain" id="PRO_5045706698" description="NodB homology domain-containing protein" evidence="3">
    <location>
        <begin position="27"/>
        <end position="558"/>
    </location>
</feature>
<dbReference type="SUPFAM" id="SSF88713">
    <property type="entry name" value="Glycoside hydrolase/deacetylase"/>
    <property type="match status" value="1"/>
</dbReference>
<evidence type="ECO:0000313" key="5">
    <source>
        <dbReference type="EMBL" id="GAA1779938.1"/>
    </source>
</evidence>
<proteinExistence type="predicted"/>
<evidence type="ECO:0000259" key="4">
    <source>
        <dbReference type="PROSITE" id="PS51677"/>
    </source>
</evidence>
<keyword evidence="2" id="KW-0378">Hydrolase</keyword>
<accession>A0ABP4XKU6</accession>
<dbReference type="Pfam" id="PF01522">
    <property type="entry name" value="Polysacc_deac_1"/>
    <property type="match status" value="1"/>
</dbReference>
<dbReference type="PROSITE" id="PS51677">
    <property type="entry name" value="NODB"/>
    <property type="match status" value="1"/>
</dbReference>
<keyword evidence="1" id="KW-0479">Metal-binding</keyword>
<evidence type="ECO:0000256" key="3">
    <source>
        <dbReference type="SAM" id="SignalP"/>
    </source>
</evidence>
<dbReference type="EMBL" id="BAAAOB010000001">
    <property type="protein sequence ID" value="GAA1779938.1"/>
    <property type="molecule type" value="Genomic_DNA"/>
</dbReference>
<reference evidence="6" key="1">
    <citation type="journal article" date="2019" name="Int. J. Syst. Evol. Microbiol.">
        <title>The Global Catalogue of Microorganisms (GCM) 10K type strain sequencing project: providing services to taxonomists for standard genome sequencing and annotation.</title>
        <authorList>
            <consortium name="The Broad Institute Genomics Platform"/>
            <consortium name="The Broad Institute Genome Sequencing Center for Infectious Disease"/>
            <person name="Wu L."/>
            <person name="Ma J."/>
        </authorList>
    </citation>
    <scope>NUCLEOTIDE SEQUENCE [LARGE SCALE GENOMIC DNA]</scope>
    <source>
        <strain evidence="6">JCM 14736</strain>
    </source>
</reference>
<dbReference type="InterPro" id="IPR050248">
    <property type="entry name" value="Polysacc_deacetylase_ArnD"/>
</dbReference>
<dbReference type="PROSITE" id="PS51257">
    <property type="entry name" value="PROKAR_LIPOPROTEIN"/>
    <property type="match status" value="1"/>
</dbReference>
<keyword evidence="3" id="KW-0732">Signal</keyword>
<name>A0ABP4XKU6_9MICO</name>
<dbReference type="RefSeq" id="WP_344029122.1">
    <property type="nucleotide sequence ID" value="NZ_BAAAOB010000001.1"/>
</dbReference>
<dbReference type="InterPro" id="IPR002509">
    <property type="entry name" value="NODB_dom"/>
</dbReference>
<dbReference type="Gene3D" id="3.20.20.370">
    <property type="entry name" value="Glycoside hydrolase/deacetylase"/>
    <property type="match status" value="1"/>
</dbReference>
<gene>
    <name evidence="5" type="ORF">GCM10009768_06010</name>
</gene>
<dbReference type="CDD" id="cd10917">
    <property type="entry name" value="CE4_NodB_like_6s_7s"/>
    <property type="match status" value="1"/>
</dbReference>
<evidence type="ECO:0000256" key="2">
    <source>
        <dbReference type="ARBA" id="ARBA00022801"/>
    </source>
</evidence>
<keyword evidence="6" id="KW-1185">Reference proteome</keyword>
<feature type="signal peptide" evidence="3">
    <location>
        <begin position="1"/>
        <end position="26"/>
    </location>
</feature>
<organism evidence="5 6">
    <name type="scientific">Leucobacter iarius</name>
    <dbReference type="NCBI Taxonomy" id="333963"/>
    <lineage>
        <taxon>Bacteria</taxon>
        <taxon>Bacillati</taxon>
        <taxon>Actinomycetota</taxon>
        <taxon>Actinomycetes</taxon>
        <taxon>Micrococcales</taxon>
        <taxon>Microbacteriaceae</taxon>
        <taxon>Leucobacter</taxon>
    </lineage>
</organism>
<dbReference type="PANTHER" id="PTHR10587:SF133">
    <property type="entry name" value="CHITIN DEACETYLASE 1-RELATED"/>
    <property type="match status" value="1"/>
</dbReference>
<sequence length="558" mass="57436">MATTWQRRGLALALATALIAGTAACAREPDIAWKPPAAQGPGGVSLLAAVKSKGQKSADGQKAADAGKAGKSAKNAKTIGAAIADPAKIGIVSGRIRNDALPIQARYVFLPGVPKFNGRVSELLWTAIRATGKPYAPQAFPVGAGLGARGCVDGSTERTPAELLLDKATGPTGGSGTAITCSLLGAFGPYVGVRFRTVTGTAEAPKKGVKPADATAKITADRTTTLYANVKTGEVSDDATRWREVAPAELWRDTVSALRTRHGGLSNAPVAAPGKAQLALAAAALEGAETAEDGGLDVTFAPGIAAPELAGLGTDATKDQTPVHVPAKTAAGWAAPSEQQRLAAAEQPFVGMPAGSWTAPIDCNLVPCVAVTYDDGPAKHTGELLDTLRSKQALATFFMLGNAASGAPDTVRRAASEGHELASHTMNHPDLTTLRPEAAVAQVKDAAAIIGKLSGTPVTMYRPPYGAVNEKVLRAVGWPAILWSVDTNDWKEPGPDALVQRSVPVLEPGGIVLFHDTHTDSVKTAGRVIDGLRDRGFTLATVSQLFDGKVPVGRVSAR</sequence>
<dbReference type="PANTHER" id="PTHR10587">
    <property type="entry name" value="GLYCOSYL TRANSFERASE-RELATED"/>
    <property type="match status" value="1"/>
</dbReference>
<comment type="caution">
    <text evidence="5">The sequence shown here is derived from an EMBL/GenBank/DDBJ whole genome shotgun (WGS) entry which is preliminary data.</text>
</comment>
<dbReference type="Proteomes" id="UP001500851">
    <property type="component" value="Unassembled WGS sequence"/>
</dbReference>
<feature type="domain" description="NodB homology" evidence="4">
    <location>
        <begin position="367"/>
        <end position="540"/>
    </location>
</feature>